<dbReference type="PANTHER" id="PTHR12975">
    <property type="entry name" value="TRANSPORT PROTEIN TRAPP"/>
    <property type="match status" value="1"/>
</dbReference>
<dbReference type="EMBL" id="KV427627">
    <property type="protein sequence ID" value="KZT05978.1"/>
    <property type="molecule type" value="Genomic_DNA"/>
</dbReference>
<feature type="region of interest" description="Disordered" evidence="1">
    <location>
        <begin position="244"/>
        <end position="306"/>
    </location>
</feature>
<feature type="region of interest" description="Disordered" evidence="1">
    <location>
        <begin position="651"/>
        <end position="673"/>
    </location>
</feature>
<dbReference type="Pfam" id="PF24545">
    <property type="entry name" value="Ig_TPPC8_1st"/>
    <property type="match status" value="1"/>
</dbReference>
<dbReference type="Proteomes" id="UP000076871">
    <property type="component" value="Unassembled WGS sequence"/>
</dbReference>
<reference evidence="3 4" key="1">
    <citation type="journal article" date="2016" name="Mol. Biol. Evol.">
        <title>Comparative Genomics of Early-Diverging Mushroom-Forming Fungi Provides Insights into the Origins of Lignocellulose Decay Capabilities.</title>
        <authorList>
            <person name="Nagy L.G."/>
            <person name="Riley R."/>
            <person name="Tritt A."/>
            <person name="Adam C."/>
            <person name="Daum C."/>
            <person name="Floudas D."/>
            <person name="Sun H."/>
            <person name="Yadav J.S."/>
            <person name="Pangilinan J."/>
            <person name="Larsson K.H."/>
            <person name="Matsuura K."/>
            <person name="Barry K."/>
            <person name="Labutti K."/>
            <person name="Kuo R."/>
            <person name="Ohm R.A."/>
            <person name="Bhattacharya S.S."/>
            <person name="Shirouzu T."/>
            <person name="Yoshinaga Y."/>
            <person name="Martin F.M."/>
            <person name="Grigoriev I.V."/>
            <person name="Hibbett D.S."/>
        </authorList>
    </citation>
    <scope>NUCLEOTIDE SEQUENCE [LARGE SCALE GENOMIC DNA]</scope>
    <source>
        <strain evidence="3 4">93-53</strain>
    </source>
</reference>
<dbReference type="InterPro" id="IPR024420">
    <property type="entry name" value="TRAPP_III_complex_Trs85"/>
</dbReference>
<proteinExistence type="predicted"/>
<evidence type="ECO:0000256" key="1">
    <source>
        <dbReference type="SAM" id="MobiDB-lite"/>
    </source>
</evidence>
<organism evidence="3 4">
    <name type="scientific">Laetiporus sulphureus 93-53</name>
    <dbReference type="NCBI Taxonomy" id="1314785"/>
    <lineage>
        <taxon>Eukaryota</taxon>
        <taxon>Fungi</taxon>
        <taxon>Dikarya</taxon>
        <taxon>Basidiomycota</taxon>
        <taxon>Agaricomycotina</taxon>
        <taxon>Agaricomycetes</taxon>
        <taxon>Polyporales</taxon>
        <taxon>Laetiporus</taxon>
    </lineage>
</organism>
<dbReference type="OrthoDB" id="203724at2759"/>
<evidence type="ECO:0000313" key="4">
    <source>
        <dbReference type="Proteomes" id="UP000076871"/>
    </source>
</evidence>
<evidence type="ECO:0000313" key="3">
    <source>
        <dbReference type="EMBL" id="KZT05978.1"/>
    </source>
</evidence>
<feature type="compositionally biased region" description="Polar residues" evidence="1">
    <location>
        <begin position="651"/>
        <end position="667"/>
    </location>
</feature>
<dbReference type="STRING" id="1314785.A0A165DZW7"/>
<dbReference type="GeneID" id="63826084"/>
<dbReference type="GO" id="GO:1990072">
    <property type="term" value="C:TRAPPIII protein complex"/>
    <property type="evidence" value="ECO:0007669"/>
    <property type="project" value="TreeGrafter"/>
</dbReference>
<dbReference type="RefSeq" id="XP_040763718.1">
    <property type="nucleotide sequence ID" value="XM_040909055.1"/>
</dbReference>
<accession>A0A165DZW7</accession>
<protein>
    <recommendedName>
        <fullName evidence="2">TPPC8 first Ig-like domain-containing protein</fullName>
    </recommendedName>
</protein>
<feature type="compositionally biased region" description="Pro residues" evidence="1">
    <location>
        <begin position="275"/>
        <end position="290"/>
    </location>
</feature>
<name>A0A165DZW7_9APHY</name>
<dbReference type="PANTHER" id="PTHR12975:SF6">
    <property type="entry name" value="TRAFFICKING PROTEIN PARTICLE COMPLEX SUBUNIT 8"/>
    <property type="match status" value="1"/>
</dbReference>
<keyword evidence="4" id="KW-1185">Reference proteome</keyword>
<evidence type="ECO:0000259" key="2">
    <source>
        <dbReference type="Pfam" id="PF24545"/>
    </source>
</evidence>
<dbReference type="Pfam" id="PF12739">
    <property type="entry name" value="TRAPPC-Trs85"/>
    <property type="match status" value="1"/>
</dbReference>
<sequence>MAPALPSSLSPHVCILSTPDVEELFEASSLPSLPQTLQCFVPLSQVMTRTTSLVSVPHSSFGLRFSDLSEVEEATHEDEEQRAARTMDWIGARISHRAGPWVKTVEANLTAGADGTGKQSSWKDKTPWWEEVKRCVEGDHIPNSDEGWNHPVAIIFAVSTRAANPLQALQDLNSRALDFPPWVDTTHLRYYLIIHPSNSSLSDPIAEALFNAIKKQYGLHSYLLPLVLPIDPLPAPVPVPSLPPHLPPPPQPSAAWDTPPLAPRPTPAGLVAPDTPRPAMSPIPRSPGPPALRAGQQQSAAMQDSPVGRTIRLSEGDIQQIGKFVREFVVMSLIPWMEKCVIDWNENYSSSRRLPSRLFSSTRRLFGSSAASSATAVHGTNASVSSMSSRLASHGPKDSVSSLTSVTSLGTAVGAVVTQQRRLAEFATMLGDVKLAVSVWENLRKEGRGGSDILPLLLAPSPALALHAAHALSTLQPHSQTLQFPTQSPAHAQIRALSYAVRWAVGIDRKDFLGPVLEGERWLVQAAGSAEDPPSTVLLAHAALLSERKGAFRRSALWYLLAADRFEKVGLKPLALYFFRKAHDLYLKRPKKEVSPSFWDSEDVDPAQWRGFEAVLPGIEHELGRLLYTTGDTEGAVRYFLGLLRGSSCDHSLQADPTSSRASSGRSTPDGRISTDKVYLEDFRVALKHFKTTEREKWEAAGLQLPVTLCQAKRTRVRFTGDTVEGDPAEWDRLEEDWSAFWRPRGKERLERSRKAAVNEDFWVDLVMTNPLDVDINISGLSITVREASSDNPESAKELVEVEVIDGITLGGKETRTIPIAVKCKQCASLVIDHVTYDFLSLLPVTESLAMRGFRLHDTSQQRQNKVYAPDAVIKIDVEEALQRLHTSFVDDEHLVLAQGEYKRLNLWITNSGTNPIGELWMVAGREDELWLDVDKPNSPEPSSEGSSVAELIHSSNSLSPRIPHLISLSRTHGSSELKPEESLQFPVILHASDICDRDLCILFVFREANASSFRCTRVIRHYEVAPLIQIAVSAEASQSTGHLFTVNVEVENAAEGSVVTLKQLIAMSPMWTCAPLGSYQASIMPPYQVVRFSLGAVPWQQRSDPVDTVRFVTNKLRGVLHGDQPDLTRPPPIDLICRHVFDDSNSNPLLTADMRTFIHCNRRTYSTRSAVSSHPYIPPDSHPAIFPLYNPHSLDILLCWELPAEGRRGHVLIPGLTLGAGHAFLKDIVNEAERMKVKRSMYAETQRERLEILGAIRESEWNVEMDPITVTIDASSTVRHDFSRGPCCVHISFMLRNCSPTNPSRVVLKLNAEDGRGSHTTQLASAHFAGRLIHRKVLEPLGSVTFRGTVWVTRPGNVILDGWVVETEIGEQSFVESESAAVPWKSRQLRYVQAPRADDPHYVTVIDDAAS</sequence>
<gene>
    <name evidence="3" type="ORF">LAESUDRAFT_726547</name>
</gene>
<dbReference type="InParanoid" id="A0A165DZW7"/>
<feature type="domain" description="TPPC8 first Ig-like" evidence="2">
    <location>
        <begin position="752"/>
        <end position="890"/>
    </location>
</feature>
<dbReference type="InterPro" id="IPR058541">
    <property type="entry name" value="Ig_TPPC8_1st"/>
</dbReference>